<dbReference type="STRING" id="490189.SAMN02927903_02029"/>
<evidence type="ECO:0008006" key="3">
    <source>
        <dbReference type="Google" id="ProtNLM"/>
    </source>
</evidence>
<name>A0A1G5HVF4_9FLAO</name>
<proteinExistence type="predicted"/>
<dbReference type="EMBL" id="FMVF01000008">
    <property type="protein sequence ID" value="SCY67825.1"/>
    <property type="molecule type" value="Genomic_DNA"/>
</dbReference>
<sequence>MKPSFRSGPNIAIKVPKSKFDATIAFYRDILQLDVVEKPIDNPTISRTCEIKFGPNTLWLDCVDNYSRSEIWLELQTPDVESATQYLFQNGVDASDELEKIPNTMHWIQDPAGTVLLLGPEKE</sequence>
<dbReference type="SUPFAM" id="SSF54593">
    <property type="entry name" value="Glyoxalase/Bleomycin resistance protein/Dihydroxybiphenyl dioxygenase"/>
    <property type="match status" value="1"/>
</dbReference>
<dbReference type="RefSeq" id="WP_091142929.1">
    <property type="nucleotide sequence ID" value="NZ_FMVF01000008.1"/>
</dbReference>
<dbReference type="OrthoDB" id="2871523at2"/>
<evidence type="ECO:0000313" key="2">
    <source>
        <dbReference type="Proteomes" id="UP000199354"/>
    </source>
</evidence>
<dbReference type="Gene3D" id="3.10.180.10">
    <property type="entry name" value="2,3-Dihydroxybiphenyl 1,2-Dioxygenase, domain 1"/>
    <property type="match status" value="1"/>
</dbReference>
<dbReference type="AlphaFoldDB" id="A0A1G5HVF4"/>
<dbReference type="InterPro" id="IPR029068">
    <property type="entry name" value="Glyas_Bleomycin-R_OHBP_Dase"/>
</dbReference>
<keyword evidence="2" id="KW-1185">Reference proteome</keyword>
<dbReference type="Proteomes" id="UP000199354">
    <property type="component" value="Unassembled WGS sequence"/>
</dbReference>
<evidence type="ECO:0000313" key="1">
    <source>
        <dbReference type="EMBL" id="SCY67825.1"/>
    </source>
</evidence>
<reference evidence="1 2" key="1">
    <citation type="submission" date="2016-10" db="EMBL/GenBank/DDBJ databases">
        <authorList>
            <person name="de Groot N.N."/>
        </authorList>
    </citation>
    <scope>NUCLEOTIDE SEQUENCE [LARGE SCALE GENOMIC DNA]</scope>
    <source>
        <strain evidence="1 2">CGMCC 1.7031</strain>
    </source>
</reference>
<organism evidence="1 2">
    <name type="scientific">Flavobacterium caeni</name>
    <dbReference type="NCBI Taxonomy" id="490189"/>
    <lineage>
        <taxon>Bacteria</taxon>
        <taxon>Pseudomonadati</taxon>
        <taxon>Bacteroidota</taxon>
        <taxon>Flavobacteriia</taxon>
        <taxon>Flavobacteriales</taxon>
        <taxon>Flavobacteriaceae</taxon>
        <taxon>Flavobacterium</taxon>
    </lineage>
</organism>
<accession>A0A1G5HVF4</accession>
<protein>
    <recommendedName>
        <fullName evidence="3">Glyoxalase-like domain-containing protein</fullName>
    </recommendedName>
</protein>
<gene>
    <name evidence="1" type="ORF">SAMN02927903_02029</name>
</gene>